<dbReference type="Proteomes" id="UP001257627">
    <property type="component" value="Unassembled WGS sequence"/>
</dbReference>
<evidence type="ECO:0000313" key="5">
    <source>
        <dbReference type="Proteomes" id="UP001257627"/>
    </source>
</evidence>
<evidence type="ECO:0000256" key="2">
    <source>
        <dbReference type="ARBA" id="ARBA00023315"/>
    </source>
</evidence>
<keyword evidence="2" id="KW-0012">Acyltransferase</keyword>
<evidence type="ECO:0000313" key="4">
    <source>
        <dbReference type="EMBL" id="MDU8997488.1"/>
    </source>
</evidence>
<dbReference type="EMBL" id="JARAKF010000001">
    <property type="protein sequence ID" value="MDU8997488.1"/>
    <property type="molecule type" value="Genomic_DNA"/>
</dbReference>
<comment type="caution">
    <text evidence="4">The sequence shown here is derived from an EMBL/GenBank/DDBJ whole genome shotgun (WGS) entry which is preliminary data.</text>
</comment>
<dbReference type="InterPro" id="IPR016181">
    <property type="entry name" value="Acyl_CoA_acyltransferase"/>
</dbReference>
<dbReference type="Gene3D" id="3.40.630.30">
    <property type="match status" value="1"/>
</dbReference>
<dbReference type="CDD" id="cd04301">
    <property type="entry name" value="NAT_SF"/>
    <property type="match status" value="1"/>
</dbReference>
<keyword evidence="5" id="KW-1185">Reference proteome</keyword>
<dbReference type="PROSITE" id="PS51186">
    <property type="entry name" value="GNAT"/>
    <property type="match status" value="1"/>
</dbReference>
<gene>
    <name evidence="4" type="ORF">PU648_35125</name>
</gene>
<evidence type="ECO:0000259" key="3">
    <source>
        <dbReference type="PROSITE" id="PS51186"/>
    </source>
</evidence>
<proteinExistence type="predicted"/>
<reference evidence="4 5" key="1">
    <citation type="submission" date="2023-02" db="EMBL/GenBank/DDBJ databases">
        <authorList>
            <person name="Maleckis M."/>
        </authorList>
    </citation>
    <scope>NUCLEOTIDE SEQUENCE [LARGE SCALE GENOMIC DNA]</scope>
    <source>
        <strain evidence="4 5">P8-A2</strain>
    </source>
</reference>
<evidence type="ECO:0000256" key="1">
    <source>
        <dbReference type="ARBA" id="ARBA00022679"/>
    </source>
</evidence>
<dbReference type="PANTHER" id="PTHR43420:SF12">
    <property type="entry name" value="N-ACETYLTRANSFERASE DOMAIN-CONTAINING PROTEIN"/>
    <property type="match status" value="1"/>
</dbReference>
<name>A0ABU3UU72_9ACTN</name>
<dbReference type="GeneID" id="93997969"/>
<feature type="domain" description="N-acetyltransferase" evidence="3">
    <location>
        <begin position="18"/>
        <end position="163"/>
    </location>
</feature>
<dbReference type="RefSeq" id="WP_054235470.1">
    <property type="nucleotide sequence ID" value="NZ_CP107955.1"/>
</dbReference>
<dbReference type="InterPro" id="IPR000182">
    <property type="entry name" value="GNAT_dom"/>
</dbReference>
<dbReference type="Pfam" id="PF00583">
    <property type="entry name" value="Acetyltransf_1"/>
    <property type="match status" value="1"/>
</dbReference>
<keyword evidence="1" id="KW-0808">Transferase</keyword>
<organism evidence="4 5">
    <name type="scientific">Streptomyces mirabilis</name>
    <dbReference type="NCBI Taxonomy" id="68239"/>
    <lineage>
        <taxon>Bacteria</taxon>
        <taxon>Bacillati</taxon>
        <taxon>Actinomycetota</taxon>
        <taxon>Actinomycetes</taxon>
        <taxon>Kitasatosporales</taxon>
        <taxon>Streptomycetaceae</taxon>
        <taxon>Streptomyces</taxon>
    </lineage>
</organism>
<protein>
    <submittedName>
        <fullName evidence="4">N-acetyltransferase</fullName>
    </submittedName>
</protein>
<dbReference type="PANTHER" id="PTHR43420">
    <property type="entry name" value="ACETYLTRANSFERASE"/>
    <property type="match status" value="1"/>
</dbReference>
<accession>A0ABU3UU72</accession>
<sequence>MSAHPLVPFSPPSDIGPFRIRPASEDDLPALVRLDTELFPDFAYPYFALRQFLDMYTDHLLVLDDGSCLHGYALSAPSADGCRSWILGLGVAKQLRGQGLARRLMQETLRRLPIDGVHEVWLTVEPTNTAAIALYRSLGFAEQGAREGYFGPGNDRLLLALRH</sequence>
<dbReference type="InterPro" id="IPR050680">
    <property type="entry name" value="YpeA/RimI_acetyltransf"/>
</dbReference>
<dbReference type="SUPFAM" id="SSF55729">
    <property type="entry name" value="Acyl-CoA N-acyltransferases (Nat)"/>
    <property type="match status" value="1"/>
</dbReference>